<dbReference type="eggNOG" id="COG3184">
    <property type="taxonomic scope" value="Bacteria"/>
</dbReference>
<reference evidence="2 3" key="1">
    <citation type="journal article" date="2006" name="J. Bacteriol.">
        <title>The genome sequence of the obligately chemolithoautotrophic, facultatively anaerobic bacterium Thiobacillus denitrificans.</title>
        <authorList>
            <person name="Beller H.R."/>
            <person name="Chain P.S."/>
            <person name="Letain T.E."/>
            <person name="Chakicherla A."/>
            <person name="Larimer F.W."/>
            <person name="Richardson P.M."/>
            <person name="Coleman M.A."/>
            <person name="Wood A.P."/>
            <person name="Kelly D.P."/>
        </authorList>
    </citation>
    <scope>NUCLEOTIDE SEQUENCE [LARGE SCALE GENOMIC DNA]</scope>
    <source>
        <strain evidence="2 3">ATCC 25259</strain>
    </source>
</reference>
<evidence type="ECO:0000313" key="3">
    <source>
        <dbReference type="Proteomes" id="UP000008291"/>
    </source>
</evidence>
<accession>Q3SJX9</accession>
<organism evidence="2 3">
    <name type="scientific">Thiobacillus denitrificans (strain ATCC 25259 / T1)</name>
    <dbReference type="NCBI Taxonomy" id="292415"/>
    <lineage>
        <taxon>Bacteria</taxon>
        <taxon>Pseudomonadati</taxon>
        <taxon>Pseudomonadota</taxon>
        <taxon>Betaproteobacteria</taxon>
        <taxon>Nitrosomonadales</taxon>
        <taxon>Thiobacillaceae</taxon>
        <taxon>Thiobacillus</taxon>
    </lineage>
</organism>
<protein>
    <recommendedName>
        <fullName evidence="4">DUF2059 domain-containing protein</fullName>
    </recommendedName>
</protein>
<dbReference type="OrthoDB" id="5510290at2"/>
<name>Q3SJX9_THIDA</name>
<dbReference type="RefSeq" id="WP_011311579.1">
    <property type="nucleotide sequence ID" value="NC_007404.1"/>
</dbReference>
<dbReference type="EMBL" id="CP000116">
    <property type="protein sequence ID" value="AAZ97020.1"/>
    <property type="molecule type" value="Genomic_DNA"/>
</dbReference>
<evidence type="ECO:0000256" key="1">
    <source>
        <dbReference type="SAM" id="SignalP"/>
    </source>
</evidence>
<dbReference type="Proteomes" id="UP000008291">
    <property type="component" value="Chromosome"/>
</dbReference>
<dbReference type="AlphaFoldDB" id="Q3SJX9"/>
<dbReference type="STRING" id="292415.Tbd_1067"/>
<keyword evidence="3" id="KW-1185">Reference proteome</keyword>
<dbReference type="KEGG" id="tbd:Tbd_1067"/>
<sequence length="140" mass="15835">MKRILTLLALSLFLTGPAFAASERDTKAALINEYFSYIPMKALMADMAQEMSRQLPAERRQQFIDVMTKSVRVEVLENAARQSLAKHLTVGELRLFVDFIKQPEARSAMGKMKYYMADLMPVLQQEMMRAIKASSPGATQ</sequence>
<evidence type="ECO:0000313" key="2">
    <source>
        <dbReference type="EMBL" id="AAZ97020.1"/>
    </source>
</evidence>
<keyword evidence="1" id="KW-0732">Signal</keyword>
<feature type="signal peptide" evidence="1">
    <location>
        <begin position="1"/>
        <end position="20"/>
    </location>
</feature>
<dbReference type="HOGENOM" id="CLU_146003_0_0_4"/>
<feature type="chain" id="PRO_5004228967" description="DUF2059 domain-containing protein" evidence="1">
    <location>
        <begin position="21"/>
        <end position="140"/>
    </location>
</feature>
<gene>
    <name evidence="2" type="ordered locus">Tbd_1067</name>
</gene>
<proteinExistence type="predicted"/>
<evidence type="ECO:0008006" key="4">
    <source>
        <dbReference type="Google" id="ProtNLM"/>
    </source>
</evidence>